<reference evidence="1" key="1">
    <citation type="submission" date="2021-02" db="EMBL/GenBank/DDBJ databases">
        <authorList>
            <person name="Dougan E. K."/>
            <person name="Rhodes N."/>
            <person name="Thang M."/>
            <person name="Chan C."/>
        </authorList>
    </citation>
    <scope>NUCLEOTIDE SEQUENCE</scope>
</reference>
<gene>
    <name evidence="1" type="ORF">PGLA1383_LOCUS19161</name>
</gene>
<proteinExistence type="predicted"/>
<dbReference type="AlphaFoldDB" id="A0A813EQW2"/>
<accession>A0A813EQW2</accession>
<protein>
    <submittedName>
        <fullName evidence="1">Uncharacterized protein</fullName>
    </submittedName>
</protein>
<name>A0A813EQW2_POLGL</name>
<organism evidence="1 2">
    <name type="scientific">Polarella glacialis</name>
    <name type="common">Dinoflagellate</name>
    <dbReference type="NCBI Taxonomy" id="89957"/>
    <lineage>
        <taxon>Eukaryota</taxon>
        <taxon>Sar</taxon>
        <taxon>Alveolata</taxon>
        <taxon>Dinophyceae</taxon>
        <taxon>Suessiales</taxon>
        <taxon>Suessiaceae</taxon>
        <taxon>Polarella</taxon>
    </lineage>
</organism>
<evidence type="ECO:0000313" key="2">
    <source>
        <dbReference type="Proteomes" id="UP000654075"/>
    </source>
</evidence>
<dbReference type="Proteomes" id="UP000654075">
    <property type="component" value="Unassembled WGS sequence"/>
</dbReference>
<sequence length="783" mass="86804">MAVDWLNACGAGVRYDFYVVFSSSCQAYFLLYRYGCQRQALDKLLECLRILRSTSGKWVAPPDPAKESIVSAKTFSPQQRQLDSHTRVSSAVPIPMPAVMKTLNQKLFLELDKIKSGVATRDINELTRWAVFEDIRDEWAVHNSMILGPSRADFLDHEAVLFLSAELCDSLRVAIAKLNAGSVACHQDFAVSWSSSALSYYLLFRDGCKDRAHKMISEGDENMNPSKKAPLAAGETLNQQLDSKKTSSPQLSLKLDKSGVATRDLHDLSGLAVLKDHGDEWAVNHSMILGPSSPDFLDHEAALFLNAELYYSLRLAVAQLNAGYIACHQDFVVCWSNSAHSYYLLFRDGCKDRAHKMISEGVENMNPSKKAPVAAGETLNPQLYSNKTFSPQLSLELDKSGVASRDLHDLSGLAVLRDLGDEWAVNHSMILGPSSPDFLDHEAVLFLNAELCDSLRLAVAQLNSGSVACHQDFAVSWSSSALSYYLLFRDGCKDRAHKMISEGTENPSKKAPTPMLAAEETLSQQLASKKTSSSHLSQELAKSGVATRDLHDLSRLAVLEDHGDEWAVHQSMMLGPSRPDFLDHEDVLFLSAEISDSLQLVVAKLNAGRVACFEDFAVFWSNSAASYYLLYRDGCKGQAHKMISEGVQNMDPFKKAPIPMPAVDETSDNHLNVVNIHDLGRLQDMEKEDDEGDWSVDCVLELGPNPFDLLQHRSVMFVDHSDASVCSLRLTVAKLNYQALTCHKDLVLFRSSSTLCYSLLYRGGCEPQAREMIRQRTQQKTTS</sequence>
<evidence type="ECO:0000313" key="1">
    <source>
        <dbReference type="EMBL" id="CAE8600857.1"/>
    </source>
</evidence>
<comment type="caution">
    <text evidence="1">The sequence shown here is derived from an EMBL/GenBank/DDBJ whole genome shotgun (WGS) entry which is preliminary data.</text>
</comment>
<keyword evidence="2" id="KW-1185">Reference proteome</keyword>
<dbReference type="EMBL" id="CAJNNV010012518">
    <property type="protein sequence ID" value="CAE8600857.1"/>
    <property type="molecule type" value="Genomic_DNA"/>
</dbReference>